<dbReference type="EMBL" id="UZAU01000399">
    <property type="status" value="NOT_ANNOTATED_CDS"/>
    <property type="molecule type" value="Genomic_DNA"/>
</dbReference>
<accession>A0A803R0P0</accession>
<dbReference type="Proteomes" id="UP000596661">
    <property type="component" value="Chromosome 4"/>
</dbReference>
<evidence type="ECO:0000313" key="2">
    <source>
        <dbReference type="Proteomes" id="UP000596661"/>
    </source>
</evidence>
<dbReference type="AlphaFoldDB" id="A0A803R0P0"/>
<reference evidence="1" key="1">
    <citation type="submission" date="2018-11" db="EMBL/GenBank/DDBJ databases">
        <authorList>
            <person name="Grassa J C."/>
        </authorList>
    </citation>
    <scope>NUCLEOTIDE SEQUENCE [LARGE SCALE GENOMIC DNA]</scope>
</reference>
<proteinExistence type="predicted"/>
<protein>
    <submittedName>
        <fullName evidence="1">Uncharacterized protein</fullName>
    </submittedName>
</protein>
<evidence type="ECO:0000313" key="1">
    <source>
        <dbReference type="EnsemblPlants" id="cds.novel_model_3669_5bd9a17a"/>
    </source>
</evidence>
<sequence length="64" mass="7596">MLIFLILNKESLKEFVQKKQAIECTNRFHTSKLLDFPFYAISSRPIKHPHTINRRISLLKLKIS</sequence>
<dbReference type="EnsemblPlants" id="novel_model_3669_5bd9a17a">
    <property type="protein sequence ID" value="cds.novel_model_3669_5bd9a17a"/>
    <property type="gene ID" value="novel_gene_1955_5bd9a17a"/>
</dbReference>
<dbReference type="Gramene" id="novel_model_3669_5bd9a17a">
    <property type="protein sequence ID" value="cds.novel_model_3669_5bd9a17a"/>
    <property type="gene ID" value="novel_gene_1955_5bd9a17a"/>
</dbReference>
<name>A0A803R0P0_CANSA</name>
<reference evidence="1" key="2">
    <citation type="submission" date="2021-03" db="UniProtKB">
        <authorList>
            <consortium name="EnsemblPlants"/>
        </authorList>
    </citation>
    <scope>IDENTIFICATION</scope>
</reference>
<keyword evidence="2" id="KW-1185">Reference proteome</keyword>
<organism evidence="1 2">
    <name type="scientific">Cannabis sativa</name>
    <name type="common">Hemp</name>
    <name type="synonym">Marijuana</name>
    <dbReference type="NCBI Taxonomy" id="3483"/>
    <lineage>
        <taxon>Eukaryota</taxon>
        <taxon>Viridiplantae</taxon>
        <taxon>Streptophyta</taxon>
        <taxon>Embryophyta</taxon>
        <taxon>Tracheophyta</taxon>
        <taxon>Spermatophyta</taxon>
        <taxon>Magnoliopsida</taxon>
        <taxon>eudicotyledons</taxon>
        <taxon>Gunneridae</taxon>
        <taxon>Pentapetalae</taxon>
        <taxon>rosids</taxon>
        <taxon>fabids</taxon>
        <taxon>Rosales</taxon>
        <taxon>Cannabaceae</taxon>
        <taxon>Cannabis</taxon>
    </lineage>
</organism>